<dbReference type="Pfam" id="PF07730">
    <property type="entry name" value="HisKA_3"/>
    <property type="match status" value="1"/>
</dbReference>
<dbReference type="SUPFAM" id="SSF55874">
    <property type="entry name" value="ATPase domain of HSP90 chaperone/DNA topoisomerase II/histidine kinase"/>
    <property type="match status" value="1"/>
</dbReference>
<evidence type="ECO:0000256" key="5">
    <source>
        <dbReference type="SAM" id="Phobius"/>
    </source>
</evidence>
<keyword evidence="8" id="KW-1185">Reference proteome</keyword>
<dbReference type="EMBL" id="JBHSWB010000001">
    <property type="protein sequence ID" value="MFC6661288.1"/>
    <property type="molecule type" value="Genomic_DNA"/>
</dbReference>
<dbReference type="PANTHER" id="PTHR24421:SF63">
    <property type="entry name" value="SENSOR HISTIDINE KINASE DESK"/>
    <property type="match status" value="1"/>
</dbReference>
<gene>
    <name evidence="7" type="ORF">ACFP90_13755</name>
</gene>
<dbReference type="InterPro" id="IPR050482">
    <property type="entry name" value="Sensor_HK_TwoCompSys"/>
</dbReference>
<evidence type="ECO:0000256" key="1">
    <source>
        <dbReference type="ARBA" id="ARBA00022679"/>
    </source>
</evidence>
<dbReference type="Gene3D" id="3.30.565.10">
    <property type="entry name" value="Histidine kinase-like ATPase, C-terminal domain"/>
    <property type="match status" value="1"/>
</dbReference>
<keyword evidence="5" id="KW-0472">Membrane</keyword>
<dbReference type="PANTHER" id="PTHR24421">
    <property type="entry name" value="NITRATE/NITRITE SENSOR PROTEIN NARX-RELATED"/>
    <property type="match status" value="1"/>
</dbReference>
<evidence type="ECO:0000256" key="4">
    <source>
        <dbReference type="SAM" id="MobiDB-lite"/>
    </source>
</evidence>
<keyword evidence="5" id="KW-1133">Transmembrane helix</keyword>
<evidence type="ECO:0000313" key="7">
    <source>
        <dbReference type="EMBL" id="MFC6661288.1"/>
    </source>
</evidence>
<evidence type="ECO:0000259" key="6">
    <source>
        <dbReference type="SMART" id="SM00387"/>
    </source>
</evidence>
<dbReference type="Gene3D" id="1.20.5.1930">
    <property type="match status" value="1"/>
</dbReference>
<keyword evidence="3" id="KW-0902">Two-component regulatory system</keyword>
<accession>A0ABW1ZKD3</accession>
<feature type="region of interest" description="Disordered" evidence="4">
    <location>
        <begin position="275"/>
        <end position="299"/>
    </location>
</feature>
<keyword evidence="5" id="KW-0812">Transmembrane</keyword>
<dbReference type="InterPro" id="IPR003594">
    <property type="entry name" value="HATPase_dom"/>
</dbReference>
<dbReference type="SMART" id="SM00387">
    <property type="entry name" value="HATPase_c"/>
    <property type="match status" value="1"/>
</dbReference>
<dbReference type="CDD" id="cd16917">
    <property type="entry name" value="HATPase_UhpB-NarQ-NarX-like"/>
    <property type="match status" value="1"/>
</dbReference>
<sequence length="336" mass="35713">MCLLAYALLWPRIGGTASAFLIYGGSLIGYQNRAALTVSLSFLNVLIMAAPLWNSTYHVDDLAWLGPNALFTLVAAYGNHASYRRRVADVRLAQAHAEQERLAAEAERERIARDLHDLLGHTLSVIVLKSELAGKLATRDPERAGAEMREVERISREALHEVRAAVRGYQGSGLGAELARAKVALDAAGVGLQVLGALPPLPPETEHTAALLLREAVTNVVRHARARTVQVSLDPAGSGWRLTIHDDGVGGAGPEGSGLTGMRERLRAIGGHLHRDGRAGTTLTATLPGPVGAGGGPGIGDGVRRLRGDGRWLMDHHPSLLHPPLPFNHHRAAGAP</sequence>
<organism evidence="7 8">
    <name type="scientific">Deinococcus multiflagellatus</name>
    <dbReference type="NCBI Taxonomy" id="1656887"/>
    <lineage>
        <taxon>Bacteria</taxon>
        <taxon>Thermotogati</taxon>
        <taxon>Deinococcota</taxon>
        <taxon>Deinococci</taxon>
        <taxon>Deinococcales</taxon>
        <taxon>Deinococcaceae</taxon>
        <taxon>Deinococcus</taxon>
    </lineage>
</organism>
<protein>
    <submittedName>
        <fullName evidence="7">Sensor histidine kinase</fullName>
    </submittedName>
</protein>
<name>A0ABW1ZKD3_9DEIO</name>
<keyword evidence="2 7" id="KW-0418">Kinase</keyword>
<feature type="transmembrane region" description="Helical" evidence="5">
    <location>
        <begin position="34"/>
        <end position="53"/>
    </location>
</feature>
<proteinExistence type="predicted"/>
<dbReference type="Pfam" id="PF02518">
    <property type="entry name" value="HATPase_c"/>
    <property type="match status" value="1"/>
</dbReference>
<dbReference type="InterPro" id="IPR036890">
    <property type="entry name" value="HATPase_C_sf"/>
</dbReference>
<dbReference type="RefSeq" id="WP_380056701.1">
    <property type="nucleotide sequence ID" value="NZ_JBHSWB010000001.1"/>
</dbReference>
<keyword evidence="1" id="KW-0808">Transferase</keyword>
<evidence type="ECO:0000313" key="8">
    <source>
        <dbReference type="Proteomes" id="UP001596317"/>
    </source>
</evidence>
<dbReference type="InterPro" id="IPR011712">
    <property type="entry name" value="Sig_transdc_His_kin_sub3_dim/P"/>
</dbReference>
<evidence type="ECO:0000256" key="3">
    <source>
        <dbReference type="ARBA" id="ARBA00023012"/>
    </source>
</evidence>
<feature type="domain" description="Histidine kinase/HSP90-like ATPase" evidence="6">
    <location>
        <begin position="204"/>
        <end position="291"/>
    </location>
</feature>
<dbReference type="GO" id="GO:0016301">
    <property type="term" value="F:kinase activity"/>
    <property type="evidence" value="ECO:0007669"/>
    <property type="project" value="UniProtKB-KW"/>
</dbReference>
<evidence type="ECO:0000256" key="2">
    <source>
        <dbReference type="ARBA" id="ARBA00022777"/>
    </source>
</evidence>
<dbReference type="Proteomes" id="UP001596317">
    <property type="component" value="Unassembled WGS sequence"/>
</dbReference>
<comment type="caution">
    <text evidence="7">The sequence shown here is derived from an EMBL/GenBank/DDBJ whole genome shotgun (WGS) entry which is preliminary data.</text>
</comment>
<reference evidence="8" key="1">
    <citation type="journal article" date="2019" name="Int. J. Syst. Evol. Microbiol.">
        <title>The Global Catalogue of Microorganisms (GCM) 10K type strain sequencing project: providing services to taxonomists for standard genome sequencing and annotation.</title>
        <authorList>
            <consortium name="The Broad Institute Genomics Platform"/>
            <consortium name="The Broad Institute Genome Sequencing Center for Infectious Disease"/>
            <person name="Wu L."/>
            <person name="Ma J."/>
        </authorList>
    </citation>
    <scope>NUCLEOTIDE SEQUENCE [LARGE SCALE GENOMIC DNA]</scope>
    <source>
        <strain evidence="8">CCUG 63830</strain>
    </source>
</reference>